<reference evidence="1" key="1">
    <citation type="submission" date="2014-09" db="EMBL/GenBank/DDBJ databases">
        <authorList>
            <person name="Magalhaes I.L.F."/>
            <person name="Oliveira U."/>
            <person name="Santos F.R."/>
            <person name="Vidigal T.H.D.A."/>
            <person name="Brescovit A.D."/>
            <person name="Santos A.J."/>
        </authorList>
    </citation>
    <scope>NUCLEOTIDE SEQUENCE</scope>
    <source>
        <tissue evidence="1">Shoot tissue taken approximately 20 cm above the soil surface</tissue>
    </source>
</reference>
<proteinExistence type="predicted"/>
<reference evidence="1" key="2">
    <citation type="journal article" date="2015" name="Data Brief">
        <title>Shoot transcriptome of the giant reed, Arundo donax.</title>
        <authorList>
            <person name="Barrero R.A."/>
            <person name="Guerrero F.D."/>
            <person name="Moolhuijzen P."/>
            <person name="Goolsby J.A."/>
            <person name="Tidwell J."/>
            <person name="Bellgard S.E."/>
            <person name="Bellgard M.I."/>
        </authorList>
    </citation>
    <scope>NUCLEOTIDE SEQUENCE</scope>
    <source>
        <tissue evidence="1">Shoot tissue taken approximately 20 cm above the soil surface</tissue>
    </source>
</reference>
<name>A0A0A9BD26_ARUDO</name>
<organism evidence="1">
    <name type="scientific">Arundo donax</name>
    <name type="common">Giant reed</name>
    <name type="synonym">Donax arundinaceus</name>
    <dbReference type="NCBI Taxonomy" id="35708"/>
    <lineage>
        <taxon>Eukaryota</taxon>
        <taxon>Viridiplantae</taxon>
        <taxon>Streptophyta</taxon>
        <taxon>Embryophyta</taxon>
        <taxon>Tracheophyta</taxon>
        <taxon>Spermatophyta</taxon>
        <taxon>Magnoliopsida</taxon>
        <taxon>Liliopsida</taxon>
        <taxon>Poales</taxon>
        <taxon>Poaceae</taxon>
        <taxon>PACMAD clade</taxon>
        <taxon>Arundinoideae</taxon>
        <taxon>Arundineae</taxon>
        <taxon>Arundo</taxon>
    </lineage>
</organism>
<dbReference type="EMBL" id="GBRH01240698">
    <property type="protein sequence ID" value="JAD57197.1"/>
    <property type="molecule type" value="Transcribed_RNA"/>
</dbReference>
<evidence type="ECO:0000313" key="1">
    <source>
        <dbReference type="EMBL" id="JAD57197.1"/>
    </source>
</evidence>
<accession>A0A0A9BD26</accession>
<protein>
    <submittedName>
        <fullName evidence="1">Uncharacterized protein</fullName>
    </submittedName>
</protein>
<dbReference type="AlphaFoldDB" id="A0A0A9BD26"/>
<sequence>MSIETLLDILILSIEEVAGRMKVVEDRIDPPQSSREAGKLLLKEEQ</sequence>